<reference evidence="3" key="1">
    <citation type="submission" date="2020-06" db="EMBL/GenBank/DDBJ databases">
        <authorList>
            <consortium name="Plant Systems Biology data submission"/>
        </authorList>
    </citation>
    <scope>NUCLEOTIDE SEQUENCE</scope>
    <source>
        <strain evidence="3">D6</strain>
    </source>
</reference>
<sequence>MASSSGSSSSSGSAASSIFRVDYGNDGSTPVGYSCQQLMSDNQASVLFVEYYYDIQHDTTVDAASVVAQGEADLLNIVASHFGLIDGARCSIPPVTALWLIEVTSEPADEVVDVFDTCQELVPGTGQSCSVYRGYMEAHYLGVGNPASFQSYIQSNLNNIGTGKGFRIAYLGAQLDTSLIGNTSGRDQLNPSKNKAEPPQYADPGKRTFTFVGGLLVAGFLAAFLGLFFVLYRRRQKFLAAQQVEIALSKSGLDDATPQEQDLSASLRAQRMEPEIGQESFETHEDEYSGNNYRFDLATSMKNELFNIHGRAADPPHRNFGVGIEETSDSDADSWAQTDGTIGSLELQLEPITAEV</sequence>
<organism evidence="3 4">
    <name type="scientific">Seminavis robusta</name>
    <dbReference type="NCBI Taxonomy" id="568900"/>
    <lineage>
        <taxon>Eukaryota</taxon>
        <taxon>Sar</taxon>
        <taxon>Stramenopiles</taxon>
        <taxon>Ochrophyta</taxon>
        <taxon>Bacillariophyta</taxon>
        <taxon>Bacillariophyceae</taxon>
        <taxon>Bacillariophycidae</taxon>
        <taxon>Naviculales</taxon>
        <taxon>Naviculaceae</taxon>
        <taxon>Seminavis</taxon>
    </lineage>
</organism>
<proteinExistence type="predicted"/>
<accession>A0A9N8EW06</accession>
<protein>
    <submittedName>
        <fullName evidence="3">Uncharacterized protein</fullName>
    </submittedName>
</protein>
<gene>
    <name evidence="3" type="ORF">SEMRO_1721_G293550.1</name>
</gene>
<feature type="transmembrane region" description="Helical" evidence="2">
    <location>
        <begin position="209"/>
        <end position="232"/>
    </location>
</feature>
<evidence type="ECO:0000313" key="3">
    <source>
        <dbReference type="EMBL" id="CAB9525755.1"/>
    </source>
</evidence>
<evidence type="ECO:0000256" key="1">
    <source>
        <dbReference type="SAM" id="MobiDB-lite"/>
    </source>
</evidence>
<feature type="region of interest" description="Disordered" evidence="1">
    <location>
        <begin position="182"/>
        <end position="201"/>
    </location>
</feature>
<name>A0A9N8EW06_9STRA</name>
<dbReference type="AlphaFoldDB" id="A0A9N8EW06"/>
<keyword evidence="2" id="KW-1133">Transmembrane helix</keyword>
<evidence type="ECO:0000256" key="2">
    <source>
        <dbReference type="SAM" id="Phobius"/>
    </source>
</evidence>
<dbReference type="Proteomes" id="UP001153069">
    <property type="component" value="Unassembled WGS sequence"/>
</dbReference>
<keyword evidence="2" id="KW-0812">Transmembrane</keyword>
<comment type="caution">
    <text evidence="3">The sequence shown here is derived from an EMBL/GenBank/DDBJ whole genome shotgun (WGS) entry which is preliminary data.</text>
</comment>
<keyword evidence="4" id="KW-1185">Reference proteome</keyword>
<feature type="compositionally biased region" description="Polar residues" evidence="1">
    <location>
        <begin position="182"/>
        <end position="193"/>
    </location>
</feature>
<evidence type="ECO:0000313" key="4">
    <source>
        <dbReference type="Proteomes" id="UP001153069"/>
    </source>
</evidence>
<dbReference type="EMBL" id="CAICTM010001719">
    <property type="protein sequence ID" value="CAB9525755.1"/>
    <property type="molecule type" value="Genomic_DNA"/>
</dbReference>
<keyword evidence="2" id="KW-0472">Membrane</keyword>
<dbReference type="OrthoDB" id="10571438at2759"/>